<dbReference type="AlphaFoldDB" id="A0A929FBQ4"/>
<reference evidence="2" key="1">
    <citation type="submission" date="2020-10" db="EMBL/GenBank/DDBJ databases">
        <authorList>
            <person name="Castelo-Branco R."/>
            <person name="Eusebio N."/>
            <person name="Adriana R."/>
            <person name="Vieira A."/>
            <person name="Brugerolle De Fraissinette N."/>
            <person name="Rezende De Castro R."/>
            <person name="Schneider M.P."/>
            <person name="Vasconcelos V."/>
            <person name="Leao P.N."/>
        </authorList>
    </citation>
    <scope>NUCLEOTIDE SEQUENCE</scope>
    <source>
        <strain evidence="2">LEGE 11479</strain>
    </source>
</reference>
<evidence type="ECO:0000313" key="3">
    <source>
        <dbReference type="Proteomes" id="UP000615026"/>
    </source>
</evidence>
<dbReference type="EMBL" id="JADEXP010000606">
    <property type="protein sequence ID" value="MBE9070956.1"/>
    <property type="molecule type" value="Genomic_DNA"/>
</dbReference>
<dbReference type="Pfam" id="PF13638">
    <property type="entry name" value="PIN_4"/>
    <property type="match status" value="1"/>
</dbReference>
<organism evidence="2 3">
    <name type="scientific">Leptolyngbya cf. ectocarpi LEGE 11479</name>
    <dbReference type="NCBI Taxonomy" id="1828722"/>
    <lineage>
        <taxon>Bacteria</taxon>
        <taxon>Bacillati</taxon>
        <taxon>Cyanobacteriota</taxon>
        <taxon>Cyanophyceae</taxon>
        <taxon>Leptolyngbyales</taxon>
        <taxon>Leptolyngbyaceae</taxon>
        <taxon>Leptolyngbya group</taxon>
        <taxon>Leptolyngbya</taxon>
    </lineage>
</organism>
<evidence type="ECO:0000313" key="2">
    <source>
        <dbReference type="EMBL" id="MBE9070956.1"/>
    </source>
</evidence>
<accession>A0A929FBQ4</accession>
<comment type="caution">
    <text evidence="2">The sequence shown here is derived from an EMBL/GenBank/DDBJ whole genome shotgun (WGS) entry which is preliminary data.</text>
</comment>
<evidence type="ECO:0000259" key="1">
    <source>
        <dbReference type="Pfam" id="PF13638"/>
    </source>
</evidence>
<feature type="domain" description="PIN" evidence="1">
    <location>
        <begin position="149"/>
        <end position="292"/>
    </location>
</feature>
<dbReference type="Proteomes" id="UP000615026">
    <property type="component" value="Unassembled WGS sequence"/>
</dbReference>
<proteinExistence type="predicted"/>
<sequence length="302" mass="34386">MMTYTQLLHRDLKKIVESTDKLIEVSDVNYDPHKVERLSRETGFAILTIVPDSSWATLNDEGRRRQRKVLEQWNRWLEKARLLFTEDTGKSRQDLEKAAENITKWLDRSEADFSIPKSLTDAPSVFRKHVQPIFDLLAPFMSDGPLVVIPDTNVILRNQELPSWTEVLGTDEFIVLLVPGVLSELDEHKINHRVSAVQKKARTFSNRIKGWRNQGSLADGVRVQGKVYVRVSAREPNFQRTLSWLDPQVTDDRIIASALEWQRSNPNNAVQLLSGDSIMLAKADEAGVPTGDVPDRQQELAP</sequence>
<dbReference type="InterPro" id="IPR002716">
    <property type="entry name" value="PIN_dom"/>
</dbReference>
<protein>
    <recommendedName>
        <fullName evidence="1">PIN domain-containing protein</fullName>
    </recommendedName>
</protein>
<keyword evidence="3" id="KW-1185">Reference proteome</keyword>
<dbReference type="Gene3D" id="3.40.50.1010">
    <property type="entry name" value="5'-nuclease"/>
    <property type="match status" value="1"/>
</dbReference>
<name>A0A929FBQ4_LEPEC</name>
<dbReference type="RefSeq" id="WP_193996772.1">
    <property type="nucleotide sequence ID" value="NZ_JADEXP010000606.1"/>
</dbReference>
<gene>
    <name evidence="2" type="ORF">IQ260_30420</name>
</gene>